<dbReference type="PANTHER" id="PTHR11941">
    <property type="entry name" value="ENOYL-COA HYDRATASE-RELATED"/>
    <property type="match status" value="1"/>
</dbReference>
<keyword evidence="6" id="KW-1185">Reference proteome</keyword>
<protein>
    <submittedName>
        <fullName evidence="5">Enoyl-CoA hydratase/isomerase family protein</fullName>
    </submittedName>
</protein>
<dbReference type="GO" id="GO:0016829">
    <property type="term" value="F:lyase activity"/>
    <property type="evidence" value="ECO:0007669"/>
    <property type="project" value="UniProtKB-KW"/>
</dbReference>
<evidence type="ECO:0000313" key="5">
    <source>
        <dbReference type="EMBL" id="QJY49920.1"/>
    </source>
</evidence>
<dbReference type="GO" id="GO:0006635">
    <property type="term" value="P:fatty acid beta-oxidation"/>
    <property type="evidence" value="ECO:0007669"/>
    <property type="project" value="TreeGrafter"/>
</dbReference>
<dbReference type="RefSeq" id="WP_172166815.1">
    <property type="nucleotide sequence ID" value="NZ_CP053564.1"/>
</dbReference>
<evidence type="ECO:0000256" key="2">
    <source>
        <dbReference type="ARBA" id="ARBA00023098"/>
    </source>
</evidence>
<reference evidence="5 6" key="1">
    <citation type="submission" date="2020-05" db="EMBL/GenBank/DDBJ databases">
        <authorList>
            <person name="Mo P."/>
        </authorList>
    </citation>
    <scope>NUCLEOTIDE SEQUENCE [LARGE SCALE GENOMIC DNA]</scope>
    <source>
        <strain evidence="5 6">Gen01</strain>
    </source>
</reference>
<dbReference type="KEGG" id="pbro:HOP40_32580"/>
<dbReference type="PROSITE" id="PS00166">
    <property type="entry name" value="ENOYL_COA_HYDRATASE"/>
    <property type="match status" value="1"/>
</dbReference>
<gene>
    <name evidence="5" type="ORF">HOP40_32580</name>
</gene>
<evidence type="ECO:0000256" key="4">
    <source>
        <dbReference type="RuleBase" id="RU003707"/>
    </source>
</evidence>
<dbReference type="GO" id="GO:0016853">
    <property type="term" value="F:isomerase activity"/>
    <property type="evidence" value="ECO:0007669"/>
    <property type="project" value="UniProtKB-KW"/>
</dbReference>
<dbReference type="InterPro" id="IPR018376">
    <property type="entry name" value="Enoyl-CoA_hyd/isom_CS"/>
</dbReference>
<dbReference type="InterPro" id="IPR001753">
    <property type="entry name" value="Enoyl-CoA_hydra/iso"/>
</dbReference>
<dbReference type="Proteomes" id="UP000505377">
    <property type="component" value="Chromosome"/>
</dbReference>
<evidence type="ECO:0000256" key="3">
    <source>
        <dbReference type="ARBA" id="ARBA00023239"/>
    </source>
</evidence>
<name>A0A6M6JRI5_9PSEU</name>
<dbReference type="PANTHER" id="PTHR11941:SF169">
    <property type="entry name" value="(7AS)-7A-METHYL-1,5-DIOXO-2,3,5,6,7,7A-HEXAHYDRO-1H-INDENE-CARBOXYL-COA HYDROLASE"/>
    <property type="match status" value="1"/>
</dbReference>
<dbReference type="Pfam" id="PF00378">
    <property type="entry name" value="ECH_1"/>
    <property type="match status" value="1"/>
</dbReference>
<dbReference type="SUPFAM" id="SSF52096">
    <property type="entry name" value="ClpP/crotonase"/>
    <property type="match status" value="1"/>
</dbReference>
<evidence type="ECO:0000256" key="1">
    <source>
        <dbReference type="ARBA" id="ARBA00005254"/>
    </source>
</evidence>
<comment type="similarity">
    <text evidence="1 4">Belongs to the enoyl-CoA hydratase/isomerase family.</text>
</comment>
<evidence type="ECO:0000313" key="6">
    <source>
        <dbReference type="Proteomes" id="UP000505377"/>
    </source>
</evidence>
<proteinExistence type="inferred from homology"/>
<keyword evidence="5" id="KW-0413">Isomerase</keyword>
<dbReference type="InterPro" id="IPR029045">
    <property type="entry name" value="ClpP/crotonase-like_dom_sf"/>
</dbReference>
<keyword evidence="2" id="KW-0443">Lipid metabolism</keyword>
<accession>A0A6M6JRI5</accession>
<dbReference type="Gene3D" id="3.90.226.10">
    <property type="entry name" value="2-enoyl-CoA Hydratase, Chain A, domain 1"/>
    <property type="match status" value="1"/>
</dbReference>
<keyword evidence="3" id="KW-0456">Lyase</keyword>
<organism evidence="5 6">
    <name type="scientific">Pseudonocardia broussonetiae</name>
    <dbReference type="NCBI Taxonomy" id="2736640"/>
    <lineage>
        <taxon>Bacteria</taxon>
        <taxon>Bacillati</taxon>
        <taxon>Actinomycetota</taxon>
        <taxon>Actinomycetes</taxon>
        <taxon>Pseudonocardiales</taxon>
        <taxon>Pseudonocardiaceae</taxon>
        <taxon>Pseudonocardia</taxon>
    </lineage>
</organism>
<sequence length="254" mass="26573">MSAAATVRVEHDGAVARIVLDRPDRHNAQTPGMWRELREATDALVADPAVRVAVLTGDGPSFSSGLDLDERRPGGLLHRIATTDPGEGLAVTEQAQADFRWLSRAPFPVVAAVHGAALGAGLQLALSCDVRIVAEDAVLAVAELGLGAVPDLGATTDLPRLVGLERALDLILTARRFSGTEAVELGLALRAVPAADLEAEALAYAERLAAAPRLALARAKEATREPDPARSLRLAATAQVECVRAMLSSPTTRP</sequence>
<dbReference type="AlphaFoldDB" id="A0A6M6JRI5"/>
<dbReference type="EMBL" id="CP053564">
    <property type="protein sequence ID" value="QJY49920.1"/>
    <property type="molecule type" value="Genomic_DNA"/>
</dbReference>
<dbReference type="CDD" id="cd06558">
    <property type="entry name" value="crotonase-like"/>
    <property type="match status" value="1"/>
</dbReference>